<reference evidence="3" key="1">
    <citation type="submission" date="2022-11" db="UniProtKB">
        <authorList>
            <consortium name="WormBaseParasite"/>
        </authorList>
    </citation>
    <scope>IDENTIFICATION</scope>
</reference>
<evidence type="ECO:0000313" key="3">
    <source>
        <dbReference type="WBParaSite" id="sdigi.contig739.g9642.t1"/>
    </source>
</evidence>
<dbReference type="WBParaSite" id="sdigi.contig739.g9642.t1">
    <property type="protein sequence ID" value="sdigi.contig739.g9642.t1"/>
    <property type="gene ID" value="sdigi.contig739.g9642"/>
</dbReference>
<evidence type="ECO:0000256" key="1">
    <source>
        <dbReference type="SAM" id="MobiDB-lite"/>
    </source>
</evidence>
<organism evidence="2 3">
    <name type="scientific">Setaria digitata</name>
    <dbReference type="NCBI Taxonomy" id="48799"/>
    <lineage>
        <taxon>Eukaryota</taxon>
        <taxon>Metazoa</taxon>
        <taxon>Ecdysozoa</taxon>
        <taxon>Nematoda</taxon>
        <taxon>Chromadorea</taxon>
        <taxon>Rhabditida</taxon>
        <taxon>Spirurina</taxon>
        <taxon>Spiruromorpha</taxon>
        <taxon>Filarioidea</taxon>
        <taxon>Setariidae</taxon>
        <taxon>Setaria</taxon>
    </lineage>
</organism>
<protein>
    <submittedName>
        <fullName evidence="3">Uncharacterized protein</fullName>
    </submittedName>
</protein>
<name>A0A915Q6V2_9BILA</name>
<evidence type="ECO:0000313" key="2">
    <source>
        <dbReference type="Proteomes" id="UP000887581"/>
    </source>
</evidence>
<keyword evidence="2" id="KW-1185">Reference proteome</keyword>
<sequence>MAPFQKLGKIMKGGAEKPSSSKDSGSQSTDRMRKIKDAIITLPLMTASGIAMIPEDPTLYLMNT</sequence>
<dbReference type="Proteomes" id="UP000887581">
    <property type="component" value="Unplaced"/>
</dbReference>
<feature type="region of interest" description="Disordered" evidence="1">
    <location>
        <begin position="1"/>
        <end position="31"/>
    </location>
</feature>
<proteinExistence type="predicted"/>
<dbReference type="AlphaFoldDB" id="A0A915Q6V2"/>
<accession>A0A915Q6V2</accession>